<feature type="region of interest" description="Disordered" evidence="1">
    <location>
        <begin position="267"/>
        <end position="291"/>
    </location>
</feature>
<feature type="region of interest" description="Disordered" evidence="1">
    <location>
        <begin position="141"/>
        <end position="215"/>
    </location>
</feature>
<dbReference type="AlphaFoldDB" id="A0A8T0V9M6"/>
<organism evidence="2 3">
    <name type="scientific">Panicum virgatum</name>
    <name type="common">Blackwell switchgrass</name>
    <dbReference type="NCBI Taxonomy" id="38727"/>
    <lineage>
        <taxon>Eukaryota</taxon>
        <taxon>Viridiplantae</taxon>
        <taxon>Streptophyta</taxon>
        <taxon>Embryophyta</taxon>
        <taxon>Tracheophyta</taxon>
        <taxon>Spermatophyta</taxon>
        <taxon>Magnoliopsida</taxon>
        <taxon>Liliopsida</taxon>
        <taxon>Poales</taxon>
        <taxon>Poaceae</taxon>
        <taxon>PACMAD clade</taxon>
        <taxon>Panicoideae</taxon>
        <taxon>Panicodae</taxon>
        <taxon>Paniceae</taxon>
        <taxon>Panicinae</taxon>
        <taxon>Panicum</taxon>
        <taxon>Panicum sect. Hiantes</taxon>
    </lineage>
</organism>
<accession>A0A8T0V9M6</accession>
<gene>
    <name evidence="2" type="ORF">PVAP13_3KG516003</name>
</gene>
<evidence type="ECO:0000313" key="3">
    <source>
        <dbReference type="Proteomes" id="UP000823388"/>
    </source>
</evidence>
<feature type="compositionally biased region" description="Basic residues" evidence="1">
    <location>
        <begin position="279"/>
        <end position="289"/>
    </location>
</feature>
<feature type="compositionally biased region" description="Low complexity" evidence="1">
    <location>
        <begin position="148"/>
        <end position="159"/>
    </location>
</feature>
<feature type="compositionally biased region" description="Basic residues" evidence="1">
    <location>
        <begin position="174"/>
        <end position="189"/>
    </location>
</feature>
<dbReference type="Proteomes" id="UP000823388">
    <property type="component" value="Chromosome 3K"/>
</dbReference>
<protein>
    <submittedName>
        <fullName evidence="2">Uncharacterized protein</fullName>
    </submittedName>
</protein>
<feature type="region of interest" description="Disordered" evidence="1">
    <location>
        <begin position="1"/>
        <end position="23"/>
    </location>
</feature>
<proteinExistence type="predicted"/>
<evidence type="ECO:0000256" key="1">
    <source>
        <dbReference type="SAM" id="MobiDB-lite"/>
    </source>
</evidence>
<keyword evidence="3" id="KW-1185">Reference proteome</keyword>
<name>A0A8T0V9M6_PANVG</name>
<feature type="compositionally biased region" description="Basic and acidic residues" evidence="1">
    <location>
        <begin position="267"/>
        <end position="278"/>
    </location>
</feature>
<evidence type="ECO:0000313" key="2">
    <source>
        <dbReference type="EMBL" id="KAG2630024.1"/>
    </source>
</evidence>
<sequence length="368" mass="40485">MRLQSPECSVRHRSDEEGCLTNHKGPRWGVDGNKCDRAGPALVQSRGLSSQARERSHHWRPSRRQICIREPRSHPSRTTRNCQSGRALGRTRPPCCVGNAGEITQEVTSNSVKPAPPRLNACLPCKPPTEGTVPCPGAAGSGCEPDAARATAPTAAGRGCSEDPLRRDPTKTGPKSRRSQIRIQPRRRSAGVARPPPAAGLPCGKTPRGSTAVACGRRRRRPRSCAGGPVTWRRRLARRECRTRDLRLCGHRIRQTHLKPTAIAGHWRDLPDPREPRPYARKGPRRCRPRRDADFRTPAQAAARCGRGWEEVGAVLAWVPPVSPLGGGRREGLGGSKRQIQILRDTHRSVEGQAALGAYSRRQMRGRR</sequence>
<dbReference type="EMBL" id="CM029041">
    <property type="protein sequence ID" value="KAG2630024.1"/>
    <property type="molecule type" value="Genomic_DNA"/>
</dbReference>
<reference evidence="2" key="1">
    <citation type="submission" date="2020-05" db="EMBL/GenBank/DDBJ databases">
        <title>WGS assembly of Panicum virgatum.</title>
        <authorList>
            <person name="Lovell J.T."/>
            <person name="Jenkins J."/>
            <person name="Shu S."/>
            <person name="Juenger T.E."/>
            <person name="Schmutz J."/>
        </authorList>
    </citation>
    <scope>NUCLEOTIDE SEQUENCE</scope>
    <source>
        <strain evidence="2">AP13</strain>
    </source>
</reference>
<comment type="caution">
    <text evidence="2">The sequence shown here is derived from an EMBL/GenBank/DDBJ whole genome shotgun (WGS) entry which is preliminary data.</text>
</comment>
<feature type="compositionally biased region" description="Basic and acidic residues" evidence="1">
    <location>
        <begin position="160"/>
        <end position="170"/>
    </location>
</feature>